<evidence type="ECO:0000256" key="7">
    <source>
        <dbReference type="PROSITE-ProRule" id="PRU01145"/>
    </source>
</evidence>
<keyword evidence="5" id="KW-0862">Zinc</keyword>
<evidence type="ECO:0000256" key="2">
    <source>
        <dbReference type="ARBA" id="ARBA00022723"/>
    </source>
</evidence>
<dbReference type="GO" id="GO:0005730">
    <property type="term" value="C:nucleolus"/>
    <property type="evidence" value="ECO:0007669"/>
    <property type="project" value="TreeGrafter"/>
</dbReference>
<accession>A0A1I8B9K1</accession>
<dbReference type="InterPro" id="IPR014898">
    <property type="entry name" value="Znf_C2H2_LYAR"/>
</dbReference>
<dbReference type="PANTHER" id="PTHR13100:SF10">
    <property type="entry name" value="CELL GROWTH-REGULATING NUCLEOLAR PROTEIN"/>
    <property type="match status" value="1"/>
</dbReference>
<keyword evidence="8" id="KW-0175">Coiled coil</keyword>
<keyword evidence="4 7" id="KW-0863">Zinc-finger</keyword>
<dbReference type="Pfam" id="PF08790">
    <property type="entry name" value="zf-LYAR"/>
    <property type="match status" value="1"/>
</dbReference>
<reference evidence="12" key="1">
    <citation type="submission" date="2016-11" db="UniProtKB">
        <authorList>
            <consortium name="WormBaseParasite"/>
        </authorList>
    </citation>
    <scope>IDENTIFICATION</scope>
</reference>
<dbReference type="InterPro" id="IPR036236">
    <property type="entry name" value="Znf_C2H2_sf"/>
</dbReference>
<evidence type="ECO:0000256" key="4">
    <source>
        <dbReference type="ARBA" id="ARBA00022771"/>
    </source>
</evidence>
<evidence type="ECO:0000313" key="11">
    <source>
        <dbReference type="Proteomes" id="UP000095281"/>
    </source>
</evidence>
<keyword evidence="3" id="KW-0677">Repeat</keyword>
<dbReference type="FunFam" id="3.30.1490.490:FF:000001">
    <property type="entry name" value="cell growth-regulating nucleolar protein-like"/>
    <property type="match status" value="1"/>
</dbReference>
<dbReference type="Gene3D" id="3.30.1490.490">
    <property type="match status" value="1"/>
</dbReference>
<dbReference type="SUPFAM" id="SSF57667">
    <property type="entry name" value="beta-beta-alpha zinc fingers"/>
    <property type="match status" value="2"/>
</dbReference>
<evidence type="ECO:0000256" key="9">
    <source>
        <dbReference type="SAM" id="MobiDB-lite"/>
    </source>
</evidence>
<evidence type="ECO:0000256" key="5">
    <source>
        <dbReference type="ARBA" id="ARBA00022833"/>
    </source>
</evidence>
<dbReference type="GO" id="GO:0006364">
    <property type="term" value="P:rRNA processing"/>
    <property type="evidence" value="ECO:0007669"/>
    <property type="project" value="TreeGrafter"/>
</dbReference>
<dbReference type="WBParaSite" id="MhA1_Contig1746.frz3.gene2">
    <property type="protein sequence ID" value="MhA1_Contig1746.frz3.gene2"/>
    <property type="gene ID" value="MhA1_Contig1746.frz3.gene2"/>
</dbReference>
<dbReference type="AlphaFoldDB" id="A0A1I8B9K1"/>
<proteinExistence type="predicted"/>
<dbReference type="Proteomes" id="UP000095281">
    <property type="component" value="Unplaced"/>
</dbReference>
<feature type="region of interest" description="Disordered" evidence="9">
    <location>
        <begin position="286"/>
        <end position="309"/>
    </location>
</feature>
<name>A0A1I8B9K1_MELHA</name>
<evidence type="ECO:0000256" key="8">
    <source>
        <dbReference type="SAM" id="Coils"/>
    </source>
</evidence>
<evidence type="ECO:0000256" key="6">
    <source>
        <dbReference type="ARBA" id="ARBA00023242"/>
    </source>
</evidence>
<dbReference type="InterPro" id="IPR039999">
    <property type="entry name" value="LYAR"/>
</dbReference>
<feature type="coiled-coil region" evidence="8">
    <location>
        <begin position="97"/>
        <end position="128"/>
    </location>
</feature>
<protein>
    <submittedName>
        <fullName evidence="12">Zf-LYAR domain-containing protein</fullName>
    </submittedName>
</protein>
<feature type="domain" description="Zinc finger C2H2 LYAR-type" evidence="10">
    <location>
        <begin position="30"/>
        <end position="56"/>
    </location>
</feature>
<dbReference type="GO" id="GO:0008270">
    <property type="term" value="F:zinc ion binding"/>
    <property type="evidence" value="ECO:0007669"/>
    <property type="project" value="UniProtKB-KW"/>
</dbReference>
<evidence type="ECO:0000256" key="1">
    <source>
        <dbReference type="ARBA" id="ARBA00004123"/>
    </source>
</evidence>
<organism evidence="11 12">
    <name type="scientific">Meloidogyne hapla</name>
    <name type="common">Root-knot nematode worm</name>
    <dbReference type="NCBI Taxonomy" id="6305"/>
    <lineage>
        <taxon>Eukaryota</taxon>
        <taxon>Metazoa</taxon>
        <taxon>Ecdysozoa</taxon>
        <taxon>Nematoda</taxon>
        <taxon>Chromadorea</taxon>
        <taxon>Rhabditida</taxon>
        <taxon>Tylenchina</taxon>
        <taxon>Tylenchomorpha</taxon>
        <taxon>Tylenchoidea</taxon>
        <taxon>Meloidogynidae</taxon>
        <taxon>Meloidogyninae</taxon>
        <taxon>Meloidogyne</taxon>
    </lineage>
</organism>
<keyword evidence="6" id="KW-0539">Nucleus</keyword>
<dbReference type="GO" id="GO:0003677">
    <property type="term" value="F:DNA binding"/>
    <property type="evidence" value="ECO:0007669"/>
    <property type="project" value="InterPro"/>
</dbReference>
<evidence type="ECO:0000259" key="10">
    <source>
        <dbReference type="Pfam" id="PF08790"/>
    </source>
</evidence>
<dbReference type="GO" id="GO:0000122">
    <property type="term" value="P:negative regulation of transcription by RNA polymerase II"/>
    <property type="evidence" value="ECO:0007669"/>
    <property type="project" value="TreeGrafter"/>
</dbReference>
<keyword evidence="11" id="KW-1185">Reference proteome</keyword>
<dbReference type="PANTHER" id="PTHR13100">
    <property type="entry name" value="CELL GROWTH-REGULATING NUCLEOLAR PROTEIN LYAR"/>
    <property type="match status" value="1"/>
</dbReference>
<keyword evidence="2" id="KW-0479">Metal-binding</keyword>
<evidence type="ECO:0000313" key="12">
    <source>
        <dbReference type="WBParaSite" id="MhA1_Contig1746.frz3.gene2"/>
    </source>
</evidence>
<dbReference type="PROSITE" id="PS51804">
    <property type="entry name" value="ZF_C2HC_LYAR"/>
    <property type="match status" value="1"/>
</dbReference>
<comment type="subcellular location">
    <subcellularLocation>
        <location evidence="1">Nucleus</location>
    </subcellularLocation>
</comment>
<evidence type="ECO:0000256" key="3">
    <source>
        <dbReference type="ARBA" id="ARBA00022737"/>
    </source>
</evidence>
<sequence length="309" mass="35998">MVFFICNNCNESLNKNQIKKHLLNCKNCLFTCIDCQKVFNNKSIKLHLNCFDENEKEFGIINYIAMANKIKNKNLISSTTSQQPDISFTSLGTSINIDKKSDRMKQLLEEIDDEIEKKNEQKSDKDLALPNHRTHKLSPINPTKFQSKARRKILQTIPETPEKLIGNLSKRELEEDSFEIVKQTPLSKISSENSSLASKLSELLLKEEARLDKPQRKRKLKEDENENKIITNREILEHFIQNKNIEEEEELIKQINLNKRKRQITPSEINFTNNLKQLQMAKKPRRRLFSSHSSSNNSICFPGKNDEKN</sequence>